<comment type="caution">
    <text evidence="2">The sequence shown here is derived from an EMBL/GenBank/DDBJ whole genome shotgun (WGS) entry which is preliminary data.</text>
</comment>
<gene>
    <name evidence="2" type="ORF">IAI61_21415</name>
</gene>
<proteinExistence type="predicted"/>
<keyword evidence="3" id="KW-1185">Reference proteome</keyword>
<accession>A0ABS3KXF6</accession>
<name>A0ABS3KXF6_9PROT</name>
<reference evidence="2 3" key="1">
    <citation type="submission" date="2020-09" db="EMBL/GenBank/DDBJ databases">
        <title>Roseomonas.</title>
        <authorList>
            <person name="Zhu W."/>
        </authorList>
    </citation>
    <scope>NUCLEOTIDE SEQUENCE [LARGE SCALE GENOMIC DNA]</scope>
    <source>
        <strain evidence="2 3">573</strain>
    </source>
</reference>
<evidence type="ECO:0000313" key="2">
    <source>
        <dbReference type="EMBL" id="MBO1081602.1"/>
    </source>
</evidence>
<feature type="compositionally biased region" description="Pro residues" evidence="1">
    <location>
        <begin position="12"/>
        <end position="26"/>
    </location>
</feature>
<dbReference type="RefSeq" id="WP_207419777.1">
    <property type="nucleotide sequence ID" value="NZ_CP061177.1"/>
</dbReference>
<dbReference type="EMBL" id="JACTNG010000016">
    <property type="protein sequence ID" value="MBO1081602.1"/>
    <property type="molecule type" value="Genomic_DNA"/>
</dbReference>
<dbReference type="Proteomes" id="UP001518989">
    <property type="component" value="Unassembled WGS sequence"/>
</dbReference>
<protein>
    <submittedName>
        <fullName evidence="2">Uncharacterized protein</fullName>
    </submittedName>
</protein>
<evidence type="ECO:0000313" key="3">
    <source>
        <dbReference type="Proteomes" id="UP001518989"/>
    </source>
</evidence>
<feature type="region of interest" description="Disordered" evidence="1">
    <location>
        <begin position="1"/>
        <end position="31"/>
    </location>
</feature>
<organism evidence="2 3">
    <name type="scientific">Roseomonas haemaphysalidis</name>
    <dbReference type="NCBI Taxonomy" id="2768162"/>
    <lineage>
        <taxon>Bacteria</taxon>
        <taxon>Pseudomonadati</taxon>
        <taxon>Pseudomonadota</taxon>
        <taxon>Alphaproteobacteria</taxon>
        <taxon>Acetobacterales</taxon>
        <taxon>Roseomonadaceae</taxon>
        <taxon>Roseomonas</taxon>
    </lineage>
</organism>
<sequence>MTETLASAAPGRPWPDRFPGPAPQPHAPGTRLDLREGIRATGFGPVERPGGLSGRRIGPEPEALLLLGAIDPAVGSLLLLFLPEPGAEPLDVLFEGQPLATAPAGPVAPLHDRPGAWALRATLPPAEALARPAWGRLELRRVLVPGPLRHPAPALHAVVFE</sequence>
<evidence type="ECO:0000256" key="1">
    <source>
        <dbReference type="SAM" id="MobiDB-lite"/>
    </source>
</evidence>